<evidence type="ECO:0000313" key="10">
    <source>
        <dbReference type="Proteomes" id="UP000189059"/>
    </source>
</evidence>
<dbReference type="InterPro" id="IPR020846">
    <property type="entry name" value="MFS_dom"/>
</dbReference>
<dbReference type="PANTHER" id="PTHR42718:SF9">
    <property type="entry name" value="MAJOR FACILITATOR SUPERFAMILY MULTIDRUG TRANSPORTER MFSC"/>
    <property type="match status" value="1"/>
</dbReference>
<comment type="subcellular location">
    <subcellularLocation>
        <location evidence="1">Cell membrane</location>
        <topology evidence="1">Multi-pass membrane protein</topology>
    </subcellularLocation>
</comment>
<protein>
    <submittedName>
        <fullName evidence="8">MFS transporter</fullName>
    </submittedName>
</protein>
<reference evidence="8" key="1">
    <citation type="submission" date="2016-08" db="EMBL/GenBank/DDBJ databases">
        <title>Complete Genome Seqeunce of Paenibacillus sp. nov. IHBB 9852 from high altitute lake of Indian trans-Himalayas.</title>
        <authorList>
            <person name="Kiran S."/>
            <person name="Swarnkar M.K."/>
            <person name="Rana A."/>
            <person name="Tewari R."/>
            <person name="Gulati A."/>
        </authorList>
    </citation>
    <scope>NUCLEOTIDE SEQUENCE [LARGE SCALE GENOMIC DNA]</scope>
    <source>
        <strain evidence="8">IHBB 9852</strain>
    </source>
</reference>
<keyword evidence="5 6" id="KW-0472">Membrane</keyword>
<dbReference type="KEGG" id="pib:BBD41_02000"/>
<dbReference type="Proteomes" id="UP000189059">
    <property type="component" value="Unassembled WGS sequence"/>
</dbReference>
<dbReference type="GO" id="GO:0022857">
    <property type="term" value="F:transmembrane transporter activity"/>
    <property type="evidence" value="ECO:0007669"/>
    <property type="project" value="InterPro"/>
</dbReference>
<dbReference type="PROSITE" id="PS50850">
    <property type="entry name" value="MFS"/>
    <property type="match status" value="1"/>
</dbReference>
<feature type="transmembrane region" description="Helical" evidence="6">
    <location>
        <begin position="345"/>
        <end position="364"/>
    </location>
</feature>
<evidence type="ECO:0000256" key="3">
    <source>
        <dbReference type="ARBA" id="ARBA00022692"/>
    </source>
</evidence>
<feature type="domain" description="Major facilitator superfamily (MFS) profile" evidence="7">
    <location>
        <begin position="22"/>
        <end position="476"/>
    </location>
</feature>
<dbReference type="OrthoDB" id="2403626at2"/>
<dbReference type="EMBL" id="MRVI01000001">
    <property type="protein sequence ID" value="OOC61191.1"/>
    <property type="molecule type" value="Genomic_DNA"/>
</dbReference>
<gene>
    <name evidence="9" type="ORF">BBD40_04355</name>
    <name evidence="8" type="ORF">BBD41_02000</name>
</gene>
<organism evidence="8">
    <name type="scientific">Paenibacillus ihbetae</name>
    <dbReference type="NCBI Taxonomy" id="1870820"/>
    <lineage>
        <taxon>Bacteria</taxon>
        <taxon>Bacillati</taxon>
        <taxon>Bacillota</taxon>
        <taxon>Bacilli</taxon>
        <taxon>Bacillales</taxon>
        <taxon>Paenibacillaceae</taxon>
        <taxon>Paenibacillus</taxon>
    </lineage>
</organism>
<evidence type="ECO:0000256" key="1">
    <source>
        <dbReference type="ARBA" id="ARBA00004651"/>
    </source>
</evidence>
<keyword evidence="10" id="KW-1185">Reference proteome</keyword>
<feature type="transmembrane region" description="Helical" evidence="6">
    <location>
        <begin position="407"/>
        <end position="430"/>
    </location>
</feature>
<feature type="transmembrane region" description="Helical" evidence="6">
    <location>
        <begin position="21"/>
        <end position="40"/>
    </location>
</feature>
<feature type="transmembrane region" description="Helical" evidence="6">
    <location>
        <begin position="146"/>
        <end position="165"/>
    </location>
</feature>
<dbReference type="Pfam" id="PF07690">
    <property type="entry name" value="MFS_1"/>
    <property type="match status" value="1"/>
</dbReference>
<dbReference type="EMBL" id="CP016809">
    <property type="protein sequence ID" value="ANY71448.1"/>
    <property type="molecule type" value="Genomic_DNA"/>
</dbReference>
<dbReference type="SUPFAM" id="SSF103473">
    <property type="entry name" value="MFS general substrate transporter"/>
    <property type="match status" value="1"/>
</dbReference>
<sequence>MTHDTNTKALASTPRQGGASLFIATVAISVLVAAITVDMVNPVLPLLIDQFGASKAEVSWVVSGVALMLAFGVPLYGRMSDVVELRKLFLIAVTILAFGSLICALARDLIVLVAGRMVQGAGMSAIPVLSIVAVSKVFPPGKRGGVLGIMAGCIGVGTAGGPIFGGMIGQTLGWQSLFWITLGLSLLIMVGSMFALPKLEPSPEGAGGRRFDLLGGVLLGLSAGMLLLGVTLGESSGFGSLASLSTFACSLLALAGFIRRITIVDNPFVPPALFANRYYVCSILVSVFSMFAYFAVLVFVPLLVAESNGLTPGEAGLVLLPGGAAVALLSPWIGRISDRVGTKRLILAGVSLMGVSTLFLSTHAAGSPPAIVSVGVLGAGIAFALTNSPANSAAVSSLSKEEVGVGIGIYQGALYLGAGSGAGVIGAVLSSRRTAAAPLNPFYMLDAIPYSDAFLVTTAALIAALIAGIGLRNDNVK</sequence>
<feature type="transmembrane region" description="Helical" evidence="6">
    <location>
        <begin position="238"/>
        <end position="258"/>
    </location>
</feature>
<name>A0A1B2DUQ6_9BACL</name>
<dbReference type="Gene3D" id="1.20.1720.10">
    <property type="entry name" value="Multidrug resistance protein D"/>
    <property type="match status" value="1"/>
</dbReference>
<accession>A0A1B2DUQ6</accession>
<dbReference type="InterPro" id="IPR011701">
    <property type="entry name" value="MFS"/>
</dbReference>
<evidence type="ECO:0000256" key="4">
    <source>
        <dbReference type="ARBA" id="ARBA00022989"/>
    </source>
</evidence>
<feature type="transmembrane region" description="Helical" evidence="6">
    <location>
        <begin position="113"/>
        <end position="134"/>
    </location>
</feature>
<feature type="transmembrane region" description="Helical" evidence="6">
    <location>
        <begin position="177"/>
        <end position="199"/>
    </location>
</feature>
<evidence type="ECO:0000256" key="2">
    <source>
        <dbReference type="ARBA" id="ARBA00022448"/>
    </source>
</evidence>
<evidence type="ECO:0000259" key="7">
    <source>
        <dbReference type="PROSITE" id="PS50850"/>
    </source>
</evidence>
<feature type="transmembrane region" description="Helical" evidence="6">
    <location>
        <begin position="370"/>
        <end position="386"/>
    </location>
</feature>
<dbReference type="GO" id="GO:0005886">
    <property type="term" value="C:plasma membrane"/>
    <property type="evidence" value="ECO:0007669"/>
    <property type="project" value="UniProtKB-SubCell"/>
</dbReference>
<dbReference type="AlphaFoldDB" id="A0A1B2DUQ6"/>
<dbReference type="RefSeq" id="WP_077565741.1">
    <property type="nucleotide sequence ID" value="NZ_CP016809.1"/>
</dbReference>
<dbReference type="PANTHER" id="PTHR42718">
    <property type="entry name" value="MAJOR FACILITATOR SUPERFAMILY MULTIDRUG TRANSPORTER MFSC"/>
    <property type="match status" value="1"/>
</dbReference>
<feature type="transmembrane region" description="Helical" evidence="6">
    <location>
        <begin position="88"/>
        <end position="107"/>
    </location>
</feature>
<dbReference type="CDD" id="cd17321">
    <property type="entry name" value="MFS_MMR_MDR_like"/>
    <property type="match status" value="1"/>
</dbReference>
<feature type="transmembrane region" description="Helical" evidence="6">
    <location>
        <begin position="278"/>
        <end position="303"/>
    </location>
</feature>
<evidence type="ECO:0000313" key="9">
    <source>
        <dbReference type="EMBL" id="OOC61191.1"/>
    </source>
</evidence>
<dbReference type="InterPro" id="IPR036259">
    <property type="entry name" value="MFS_trans_sf"/>
</dbReference>
<feature type="transmembrane region" description="Helical" evidence="6">
    <location>
        <begin position="315"/>
        <end position="333"/>
    </location>
</feature>
<evidence type="ECO:0000256" key="6">
    <source>
        <dbReference type="SAM" id="Phobius"/>
    </source>
</evidence>
<keyword evidence="4 6" id="KW-1133">Transmembrane helix</keyword>
<proteinExistence type="predicted"/>
<feature type="transmembrane region" description="Helical" evidence="6">
    <location>
        <begin position="450"/>
        <end position="471"/>
    </location>
</feature>
<feature type="transmembrane region" description="Helical" evidence="6">
    <location>
        <begin position="211"/>
        <end position="232"/>
    </location>
</feature>
<keyword evidence="3 6" id="KW-0812">Transmembrane</keyword>
<keyword evidence="2" id="KW-0813">Transport</keyword>
<evidence type="ECO:0000256" key="5">
    <source>
        <dbReference type="ARBA" id="ARBA00023136"/>
    </source>
</evidence>
<evidence type="ECO:0000313" key="8">
    <source>
        <dbReference type="EMBL" id="ANY71448.1"/>
    </source>
</evidence>
<reference evidence="9 10" key="2">
    <citation type="submission" date="2016-12" db="EMBL/GenBank/DDBJ databases">
        <title>Genome sequencing and description of Paenibacillus sp. nov. from high altitude lake in the Indian Trans- Himalayas.</title>
        <authorList>
            <person name="Kiran S."/>
            <person name="Swarnkar M.K."/>
            <person name="Rana A."/>
            <person name="Tewari R."/>
            <person name="Gulati A."/>
        </authorList>
    </citation>
    <scope>NUCLEOTIDE SEQUENCE [LARGE SCALE GENOMIC DNA]</scope>
    <source>
        <strain evidence="9 10">IHBB 9951</strain>
    </source>
</reference>
<dbReference type="PRINTS" id="PR01036">
    <property type="entry name" value="TCRTETB"/>
</dbReference>
<feature type="transmembrane region" description="Helical" evidence="6">
    <location>
        <begin position="60"/>
        <end position="76"/>
    </location>
</feature>
<dbReference type="Gene3D" id="1.20.1250.20">
    <property type="entry name" value="MFS general substrate transporter like domains"/>
    <property type="match status" value="1"/>
</dbReference>